<protein>
    <submittedName>
        <fullName evidence="1">Uncharacterized protein</fullName>
    </submittedName>
</protein>
<organism evidence="1 2">
    <name type="scientific">Ancylostoma ceylanicum</name>
    <dbReference type="NCBI Taxonomy" id="53326"/>
    <lineage>
        <taxon>Eukaryota</taxon>
        <taxon>Metazoa</taxon>
        <taxon>Ecdysozoa</taxon>
        <taxon>Nematoda</taxon>
        <taxon>Chromadorea</taxon>
        <taxon>Rhabditida</taxon>
        <taxon>Rhabditina</taxon>
        <taxon>Rhabditomorpha</taxon>
        <taxon>Strongyloidea</taxon>
        <taxon>Ancylostomatidae</taxon>
        <taxon>Ancylostomatinae</taxon>
        <taxon>Ancylostoma</taxon>
    </lineage>
</organism>
<comment type="caution">
    <text evidence="1">The sequence shown here is derived from an EMBL/GenBank/DDBJ whole genome shotgun (WGS) entry which is preliminary data.</text>
</comment>
<reference evidence="2" key="1">
    <citation type="journal article" date="2015" name="Nat. Genet.">
        <title>The genome and transcriptome of the zoonotic hookworm Ancylostoma ceylanicum identify infection-specific gene families.</title>
        <authorList>
            <person name="Schwarz E.M."/>
            <person name="Hu Y."/>
            <person name="Antoshechkin I."/>
            <person name="Miller M.M."/>
            <person name="Sternberg P.W."/>
            <person name="Aroian R.V."/>
        </authorList>
    </citation>
    <scope>NUCLEOTIDE SEQUENCE</scope>
    <source>
        <strain evidence="2">HY135</strain>
    </source>
</reference>
<proteinExistence type="predicted"/>
<keyword evidence="2" id="KW-1185">Reference proteome</keyword>
<dbReference type="AlphaFoldDB" id="A0A016W0P7"/>
<evidence type="ECO:0000313" key="2">
    <source>
        <dbReference type="Proteomes" id="UP000024635"/>
    </source>
</evidence>
<dbReference type="EMBL" id="JARK01001338">
    <property type="protein sequence ID" value="EYC33429.1"/>
    <property type="molecule type" value="Genomic_DNA"/>
</dbReference>
<accession>A0A016W0P7</accession>
<evidence type="ECO:0000313" key="1">
    <source>
        <dbReference type="EMBL" id="EYC33429.1"/>
    </source>
</evidence>
<dbReference type="Proteomes" id="UP000024635">
    <property type="component" value="Unassembled WGS sequence"/>
</dbReference>
<sequence length="166" mass="18750">MFSPSSTFMFAASQRCSFRRSHEPVHAAAERFYRVAKGVDRKSLLGKRKSAEGSPPFYDVLYSSSFTDLTVCSFVDHRKRSRSRECRRNSVDEEIPRDCSSKHLCSTRHSTRIKRNLDAPHLRELGSLSQSSSVGVMTVYKGETTITGSNNHIVNNQETEDGEILD</sequence>
<name>A0A016W0P7_9BILA</name>
<gene>
    <name evidence="1" type="primary">Acey_s0002.g795</name>
    <name evidence="1" type="ORF">Y032_0002g795</name>
</gene>